<gene>
    <name evidence="8" type="ORF">AS189_18400</name>
</gene>
<feature type="domain" description="Alcohol dehydrogenase-like N-terminal" evidence="7">
    <location>
        <begin position="1"/>
        <end position="91"/>
    </location>
</feature>
<dbReference type="GO" id="GO:0016491">
    <property type="term" value="F:oxidoreductase activity"/>
    <property type="evidence" value="ECO:0007669"/>
    <property type="project" value="UniProtKB-KW"/>
</dbReference>
<dbReference type="SUPFAM" id="SSF50129">
    <property type="entry name" value="GroES-like"/>
    <property type="match status" value="1"/>
</dbReference>
<evidence type="ECO:0000256" key="5">
    <source>
        <dbReference type="RuleBase" id="RU361277"/>
    </source>
</evidence>
<comment type="similarity">
    <text evidence="5">Belongs to the zinc-containing alcohol dehydrogenase family.</text>
</comment>
<dbReference type="Gene3D" id="3.90.180.10">
    <property type="entry name" value="Medium-chain alcohol dehydrogenases, catalytic domain"/>
    <property type="match status" value="1"/>
</dbReference>
<dbReference type="Gene3D" id="3.40.50.720">
    <property type="entry name" value="NAD(P)-binding Rossmann-like Domain"/>
    <property type="match status" value="1"/>
</dbReference>
<dbReference type="InterPro" id="IPR036291">
    <property type="entry name" value="NAD(P)-bd_dom_sf"/>
</dbReference>
<dbReference type="InterPro" id="IPR002328">
    <property type="entry name" value="ADH_Zn_CS"/>
</dbReference>
<evidence type="ECO:0000313" key="8">
    <source>
        <dbReference type="EMBL" id="ALO68104.1"/>
    </source>
</evidence>
<dbReference type="Pfam" id="PF00107">
    <property type="entry name" value="ADH_zinc_N"/>
    <property type="match status" value="1"/>
</dbReference>
<dbReference type="GO" id="GO:0008270">
    <property type="term" value="F:zinc ion binding"/>
    <property type="evidence" value="ECO:0007669"/>
    <property type="project" value="InterPro"/>
</dbReference>
<dbReference type="SUPFAM" id="SSF51735">
    <property type="entry name" value="NAD(P)-binding Rossmann-fold domains"/>
    <property type="match status" value="1"/>
</dbReference>
<dbReference type="EMBL" id="CP013200">
    <property type="protein sequence ID" value="ALO68104.1"/>
    <property type="molecule type" value="Genomic_DNA"/>
</dbReference>
<reference evidence="9" key="1">
    <citation type="submission" date="2015-11" db="EMBL/GenBank/DDBJ databases">
        <authorList>
            <person name="Kumar R."/>
            <person name="Singh D."/>
            <person name="Swarnkar M.K."/>
            <person name="Singh A.K."/>
            <person name="Kumar S."/>
        </authorList>
    </citation>
    <scope>NUCLEOTIDE SEQUENCE [LARGE SCALE GENOMIC DNA]</scope>
    <source>
        <strain evidence="9">ERGS4:06</strain>
    </source>
</reference>
<dbReference type="InterPro" id="IPR013154">
    <property type="entry name" value="ADH-like_N"/>
</dbReference>
<sequence>MGHEGIGRVAALGEGVSTDFSGQPLSVGDRVVATYFQACRRCPECNNGHGNICRNAYTGWSTPSDVAPHFFGTFGTYYAVGPNQAVYKVPDEVSSKAASSANCALSQVYYGCLLGEVSYGDKVVIFGAGGLGVCASAVASTLGAEVFVAEMAPSRLDKVKEFGAKHTIDLSQAADGNGRVQMIKDATGGGADVVIDLTGVPSAFSESVRSARAGGIVVEIGNISPNKFTDFDPGLFTRTGVQIRAAIRYPLEVLGKAVQFIADTPHFPWESLVDADYTLDQVAEAVAAAESRQVTRAGIVIGD</sequence>
<feature type="domain" description="Alcohol dehydrogenase-like C-terminal" evidence="6">
    <location>
        <begin position="130"/>
        <end position="262"/>
    </location>
</feature>
<proteinExistence type="inferred from homology"/>
<keyword evidence="3 5" id="KW-0862">Zinc</keyword>
<dbReference type="InterPro" id="IPR011032">
    <property type="entry name" value="GroES-like_sf"/>
</dbReference>
<evidence type="ECO:0000259" key="6">
    <source>
        <dbReference type="Pfam" id="PF00107"/>
    </source>
</evidence>
<dbReference type="Pfam" id="PF08240">
    <property type="entry name" value="ADH_N"/>
    <property type="match status" value="1"/>
</dbReference>
<reference evidence="8 9" key="2">
    <citation type="journal article" date="2016" name="J. Biotechnol.">
        <title>Complete genome sequence of Arthrobacter alpinus ERGS4:06, a yellow pigmented bacterium tolerant to cold and radiations isolated from Sikkim Himalaya.</title>
        <authorList>
            <person name="Kumar R."/>
            <person name="Singh D."/>
            <person name="Swarnkar M.K."/>
            <person name="Singh A.K."/>
            <person name="Kumar S."/>
        </authorList>
    </citation>
    <scope>NUCLEOTIDE SEQUENCE [LARGE SCALE GENOMIC DNA]</scope>
    <source>
        <strain evidence="8 9">ERGS4:06</strain>
    </source>
</reference>
<dbReference type="PROSITE" id="PS00059">
    <property type="entry name" value="ADH_ZINC"/>
    <property type="match status" value="1"/>
</dbReference>
<dbReference type="PANTHER" id="PTHR43401">
    <property type="entry name" value="L-THREONINE 3-DEHYDROGENASE"/>
    <property type="match status" value="1"/>
</dbReference>
<comment type="cofactor">
    <cofactor evidence="1 5">
        <name>Zn(2+)</name>
        <dbReference type="ChEBI" id="CHEBI:29105"/>
    </cofactor>
</comment>
<keyword evidence="4" id="KW-0560">Oxidoreductase</keyword>
<evidence type="ECO:0000256" key="4">
    <source>
        <dbReference type="ARBA" id="ARBA00023002"/>
    </source>
</evidence>
<dbReference type="Proteomes" id="UP000059574">
    <property type="component" value="Chromosome"/>
</dbReference>
<evidence type="ECO:0008006" key="10">
    <source>
        <dbReference type="Google" id="ProtNLM"/>
    </source>
</evidence>
<accession>A0A0S2M3G7</accession>
<evidence type="ECO:0000313" key="9">
    <source>
        <dbReference type="Proteomes" id="UP000059574"/>
    </source>
</evidence>
<evidence type="ECO:0000256" key="1">
    <source>
        <dbReference type="ARBA" id="ARBA00001947"/>
    </source>
</evidence>
<keyword evidence="2 5" id="KW-0479">Metal-binding</keyword>
<evidence type="ECO:0000256" key="2">
    <source>
        <dbReference type="ARBA" id="ARBA00022723"/>
    </source>
</evidence>
<dbReference type="InterPro" id="IPR013149">
    <property type="entry name" value="ADH-like_C"/>
</dbReference>
<dbReference type="PANTHER" id="PTHR43401:SF2">
    <property type="entry name" value="L-THREONINE 3-DEHYDROGENASE"/>
    <property type="match status" value="1"/>
</dbReference>
<dbReference type="InterPro" id="IPR050129">
    <property type="entry name" value="Zn_alcohol_dh"/>
</dbReference>
<evidence type="ECO:0000256" key="3">
    <source>
        <dbReference type="ARBA" id="ARBA00022833"/>
    </source>
</evidence>
<name>A0A0S2M3G7_9MICC</name>
<dbReference type="AlphaFoldDB" id="A0A0S2M3G7"/>
<organism evidence="8 9">
    <name type="scientific">Arthrobacter alpinus</name>
    <dbReference type="NCBI Taxonomy" id="656366"/>
    <lineage>
        <taxon>Bacteria</taxon>
        <taxon>Bacillati</taxon>
        <taxon>Actinomycetota</taxon>
        <taxon>Actinomycetes</taxon>
        <taxon>Micrococcales</taxon>
        <taxon>Micrococcaceae</taxon>
        <taxon>Arthrobacter</taxon>
    </lineage>
</organism>
<evidence type="ECO:0000259" key="7">
    <source>
        <dbReference type="Pfam" id="PF08240"/>
    </source>
</evidence>
<protein>
    <recommendedName>
        <fullName evidence="10">Zinc-binding alcohol dehydrogenase</fullName>
    </recommendedName>
</protein>